<accession>A0AAP2DMI5</accession>
<evidence type="ECO:0000256" key="6">
    <source>
        <dbReference type="ARBA" id="ARBA00022840"/>
    </source>
</evidence>
<evidence type="ECO:0000256" key="7">
    <source>
        <dbReference type="ARBA" id="ARBA00023012"/>
    </source>
</evidence>
<evidence type="ECO:0000313" key="11">
    <source>
        <dbReference type="Proteomes" id="UP001319200"/>
    </source>
</evidence>
<dbReference type="Proteomes" id="UP001319200">
    <property type="component" value="Unassembled WGS sequence"/>
</dbReference>
<dbReference type="EC" id="2.7.13.3" evidence="2"/>
<evidence type="ECO:0000256" key="3">
    <source>
        <dbReference type="ARBA" id="ARBA00022679"/>
    </source>
</evidence>
<comment type="caution">
    <text evidence="10">The sequence shown here is derived from an EMBL/GenBank/DDBJ whole genome shotgun (WGS) entry which is preliminary data.</text>
</comment>
<proteinExistence type="predicted"/>
<dbReference type="GO" id="GO:0005524">
    <property type="term" value="F:ATP binding"/>
    <property type="evidence" value="ECO:0007669"/>
    <property type="project" value="UniProtKB-KW"/>
</dbReference>
<sequence length="452" mass="51318">MIYKRFTFLVIVRIVLLLANVIVISLIFGDKRLFFNQIILGLLLIVQVAELVRFVNHTNRELAKFFYAIRHSDFSISFKQSIMGRSFKELHESMGGIIQAYKQVKIEKEAQFHFLQMLVNQLHIGIIAIEQNESISLINPHAENMLGIPGLKNWKLVQQRNPVFASEIEHLGSNGKKLVEMRSSSETHFLTVDVRTLLILDKPLKLITLQDINSEIEQKEIEAWHKLIRILTHEIMNSVTPISSLTETMQGFLKDKAGNEKQLHELKQETISDISFSLNTIQKRSDGLLHFIENYRKLTRVPKPNPEKVNAEEFLEAVRNLMSKELTRKNITLTVSATSDLEIGMDPALVEQVLINLITNSIHALEHSSAPHIGLRAYRTDKQTVIEVADNGKGISPKELGEIFIPFFSTKKDGSGIGLSLSKQIMSLHGGSITVHSEVNKGTSFFLHFRNQ</sequence>
<reference evidence="10 11" key="1">
    <citation type="submission" date="2021-05" db="EMBL/GenBank/DDBJ databases">
        <title>A Polyphasic approach of four new species of the genus Ohtaekwangia: Ohtaekwangia histidinii sp. nov., Ohtaekwangia cretensis sp. nov., Ohtaekwangia indiensis sp. nov., Ohtaekwangia reichenbachii sp. nov. from diverse environment.</title>
        <authorList>
            <person name="Octaviana S."/>
        </authorList>
    </citation>
    <scope>NUCLEOTIDE SEQUENCE [LARGE SCALE GENOMIC DNA]</scope>
    <source>
        <strain evidence="10 11">PWU4</strain>
    </source>
</reference>
<dbReference type="GO" id="GO:0000160">
    <property type="term" value="P:phosphorelay signal transduction system"/>
    <property type="evidence" value="ECO:0007669"/>
    <property type="project" value="UniProtKB-KW"/>
</dbReference>
<dbReference type="SUPFAM" id="SSF55874">
    <property type="entry name" value="ATPase domain of HSP90 chaperone/DNA topoisomerase II/histidine kinase"/>
    <property type="match status" value="1"/>
</dbReference>
<keyword evidence="4" id="KW-0547">Nucleotide-binding</keyword>
<feature type="transmembrane region" description="Helical" evidence="8">
    <location>
        <begin position="7"/>
        <end position="28"/>
    </location>
</feature>
<keyword evidence="8" id="KW-1133">Transmembrane helix</keyword>
<dbReference type="InterPro" id="IPR005467">
    <property type="entry name" value="His_kinase_dom"/>
</dbReference>
<feature type="transmembrane region" description="Helical" evidence="8">
    <location>
        <begin position="34"/>
        <end position="55"/>
    </location>
</feature>
<dbReference type="AlphaFoldDB" id="A0AAP2DMI5"/>
<feature type="domain" description="Histidine kinase" evidence="9">
    <location>
        <begin position="230"/>
        <end position="452"/>
    </location>
</feature>
<keyword evidence="6 10" id="KW-0067">ATP-binding</keyword>
<dbReference type="PROSITE" id="PS50109">
    <property type="entry name" value="HIS_KIN"/>
    <property type="match status" value="1"/>
</dbReference>
<dbReference type="PRINTS" id="PR00344">
    <property type="entry name" value="BCTRLSENSOR"/>
</dbReference>
<keyword evidence="3" id="KW-0808">Transferase</keyword>
<dbReference type="InterPro" id="IPR003594">
    <property type="entry name" value="HATPase_dom"/>
</dbReference>
<keyword evidence="7" id="KW-0902">Two-component regulatory system</keyword>
<evidence type="ECO:0000256" key="8">
    <source>
        <dbReference type="SAM" id="Phobius"/>
    </source>
</evidence>
<keyword evidence="5" id="KW-0418">Kinase</keyword>
<evidence type="ECO:0000256" key="2">
    <source>
        <dbReference type="ARBA" id="ARBA00012438"/>
    </source>
</evidence>
<dbReference type="InterPro" id="IPR004358">
    <property type="entry name" value="Sig_transdc_His_kin-like_C"/>
</dbReference>
<keyword evidence="8" id="KW-0472">Membrane</keyword>
<protein>
    <recommendedName>
        <fullName evidence="2">histidine kinase</fullName>
        <ecNumber evidence="2">2.7.13.3</ecNumber>
    </recommendedName>
</protein>
<dbReference type="EMBL" id="JAHESF010000021">
    <property type="protein sequence ID" value="MBT1699106.1"/>
    <property type="molecule type" value="Genomic_DNA"/>
</dbReference>
<dbReference type="InterPro" id="IPR036890">
    <property type="entry name" value="HATPase_C_sf"/>
</dbReference>
<dbReference type="PANTHER" id="PTHR43065:SF46">
    <property type="entry name" value="C4-DICARBOXYLATE TRANSPORT SENSOR PROTEIN DCTB"/>
    <property type="match status" value="1"/>
</dbReference>
<dbReference type="SMART" id="SM00387">
    <property type="entry name" value="HATPase_c"/>
    <property type="match status" value="1"/>
</dbReference>
<keyword evidence="11" id="KW-1185">Reference proteome</keyword>
<dbReference type="GO" id="GO:0004673">
    <property type="term" value="F:protein histidine kinase activity"/>
    <property type="evidence" value="ECO:0007669"/>
    <property type="project" value="UniProtKB-EC"/>
</dbReference>
<dbReference type="Pfam" id="PF02518">
    <property type="entry name" value="HATPase_c"/>
    <property type="match status" value="1"/>
</dbReference>
<gene>
    <name evidence="10" type="ORF">KK083_19580</name>
</gene>
<evidence type="ECO:0000259" key="9">
    <source>
        <dbReference type="PROSITE" id="PS50109"/>
    </source>
</evidence>
<keyword evidence="8" id="KW-0812">Transmembrane</keyword>
<evidence type="ECO:0000256" key="5">
    <source>
        <dbReference type="ARBA" id="ARBA00022777"/>
    </source>
</evidence>
<comment type="catalytic activity">
    <reaction evidence="1">
        <text>ATP + protein L-histidine = ADP + protein N-phospho-L-histidine.</text>
        <dbReference type="EC" id="2.7.13.3"/>
    </reaction>
</comment>
<dbReference type="Gene3D" id="3.30.565.10">
    <property type="entry name" value="Histidine kinase-like ATPase, C-terminal domain"/>
    <property type="match status" value="1"/>
</dbReference>
<evidence type="ECO:0000256" key="1">
    <source>
        <dbReference type="ARBA" id="ARBA00000085"/>
    </source>
</evidence>
<organism evidence="10 11">
    <name type="scientific">Chryseosolibacter histidini</name>
    <dbReference type="NCBI Taxonomy" id="2782349"/>
    <lineage>
        <taxon>Bacteria</taxon>
        <taxon>Pseudomonadati</taxon>
        <taxon>Bacteroidota</taxon>
        <taxon>Cytophagia</taxon>
        <taxon>Cytophagales</taxon>
        <taxon>Chryseotaleaceae</taxon>
        <taxon>Chryseosolibacter</taxon>
    </lineage>
</organism>
<name>A0AAP2DMI5_9BACT</name>
<dbReference type="PANTHER" id="PTHR43065">
    <property type="entry name" value="SENSOR HISTIDINE KINASE"/>
    <property type="match status" value="1"/>
</dbReference>
<evidence type="ECO:0000256" key="4">
    <source>
        <dbReference type="ARBA" id="ARBA00022741"/>
    </source>
</evidence>
<evidence type="ECO:0000313" key="10">
    <source>
        <dbReference type="EMBL" id="MBT1699106.1"/>
    </source>
</evidence>